<evidence type="ECO:0000313" key="2">
    <source>
        <dbReference type="EMBL" id="MPY32625.1"/>
    </source>
</evidence>
<comment type="caution">
    <text evidence="2">The sequence shown here is derived from an EMBL/GenBank/DDBJ whole genome shotgun (WGS) entry which is preliminary data.</text>
</comment>
<gene>
    <name evidence="2" type="ORF">FNH09_15505</name>
</gene>
<feature type="transmembrane region" description="Helical" evidence="1">
    <location>
        <begin position="173"/>
        <end position="191"/>
    </location>
</feature>
<dbReference type="EMBL" id="VJZD01000051">
    <property type="protein sequence ID" value="MPY32625.1"/>
    <property type="molecule type" value="Genomic_DNA"/>
</dbReference>
<dbReference type="Proteomes" id="UP000325849">
    <property type="component" value="Unassembled WGS sequence"/>
</dbReference>
<dbReference type="RefSeq" id="WP_152888209.1">
    <property type="nucleotide sequence ID" value="NZ_VJZD01000051.1"/>
</dbReference>
<accession>A0A5N8VF69</accession>
<keyword evidence="3" id="KW-1185">Reference proteome</keyword>
<keyword evidence="1" id="KW-0472">Membrane</keyword>
<evidence type="ECO:0000256" key="1">
    <source>
        <dbReference type="SAM" id="Phobius"/>
    </source>
</evidence>
<reference evidence="2 3" key="1">
    <citation type="submission" date="2019-07" db="EMBL/GenBank/DDBJ databases">
        <title>New species of Amycolatopsis and Streptomyces.</title>
        <authorList>
            <person name="Duangmal K."/>
            <person name="Teo W.F.A."/>
            <person name="Lipun K."/>
        </authorList>
    </citation>
    <scope>NUCLEOTIDE SEQUENCE [LARGE SCALE GENOMIC DNA]</scope>
    <source>
        <strain evidence="2 3">NBRC 109810</strain>
    </source>
</reference>
<name>A0A5N8VF69_9ACTN</name>
<keyword evidence="1" id="KW-1133">Transmembrane helix</keyword>
<organism evidence="2 3">
    <name type="scientific">Streptomyces adustus</name>
    <dbReference type="NCBI Taxonomy" id="1609272"/>
    <lineage>
        <taxon>Bacteria</taxon>
        <taxon>Bacillati</taxon>
        <taxon>Actinomycetota</taxon>
        <taxon>Actinomycetes</taxon>
        <taxon>Kitasatosporales</taxon>
        <taxon>Streptomycetaceae</taxon>
        <taxon>Streptomyces</taxon>
    </lineage>
</organism>
<dbReference type="OrthoDB" id="4239081at2"/>
<feature type="transmembrane region" description="Helical" evidence="1">
    <location>
        <begin position="203"/>
        <end position="220"/>
    </location>
</feature>
<feature type="transmembrane region" description="Helical" evidence="1">
    <location>
        <begin position="132"/>
        <end position="152"/>
    </location>
</feature>
<dbReference type="AlphaFoldDB" id="A0A5N8VF69"/>
<evidence type="ECO:0000313" key="3">
    <source>
        <dbReference type="Proteomes" id="UP000325849"/>
    </source>
</evidence>
<sequence>MGRTWDAGRRARGLAALALLAFLGGVAVLALPYRSSLATVRSYEAASQTRGIPAVVKELENHSNGRGGHYWVEVTGPPSVSGRIDLDDSGPVLSRLHKGDRIGVVVWHGHRTDITFRGHVQQTTDSPTKYPALYLGSGLTLLGGGVLALYCADRLRRGTHESDESSVFDEFPLTGRLIVGACVVTVVAGLVTVDAHESDPLDFVGTWILFALVGLAVWAVRRRIRKWWLD</sequence>
<protein>
    <submittedName>
        <fullName evidence="2">Uncharacterized protein</fullName>
    </submittedName>
</protein>
<proteinExistence type="predicted"/>
<keyword evidence="1" id="KW-0812">Transmembrane</keyword>